<dbReference type="PANTHER" id="PTHR16184:SF6">
    <property type="entry name" value="ELONGATOR COMPLEX PROTEIN 6"/>
    <property type="match status" value="1"/>
</dbReference>
<reference evidence="4 5" key="1">
    <citation type="submission" date="2017-01" db="EMBL/GenBank/DDBJ databases">
        <title>Draft genome sequence of Diplodia seriata F98.1, a fungal species involved in grapevine trunk diseases.</title>
        <authorList>
            <person name="Robert-Siegwald G."/>
            <person name="Vallet J."/>
            <person name="Abou-Mansour E."/>
            <person name="Xu J."/>
            <person name="Rey P."/>
            <person name="Bertsch C."/>
            <person name="Rego C."/>
            <person name="Larignon P."/>
            <person name="Fontaine F."/>
            <person name="Lebrun M.-H."/>
        </authorList>
    </citation>
    <scope>NUCLEOTIDE SEQUENCE [LARGE SCALE GENOMIC DNA]</scope>
    <source>
        <strain evidence="4 5">F98.1</strain>
    </source>
</reference>
<evidence type="ECO:0000313" key="4">
    <source>
        <dbReference type="EMBL" id="OMP88692.1"/>
    </source>
</evidence>
<dbReference type="InterPro" id="IPR018627">
    <property type="entry name" value="ELP6"/>
</dbReference>
<gene>
    <name evidence="4" type="ORF">BK809_0005413</name>
</gene>
<dbReference type="Gene3D" id="3.40.50.300">
    <property type="entry name" value="P-loop containing nucleotide triphosphate hydrolases"/>
    <property type="match status" value="1"/>
</dbReference>
<proteinExistence type="inferred from homology"/>
<feature type="region of interest" description="Disordered" evidence="3">
    <location>
        <begin position="126"/>
        <end position="191"/>
    </location>
</feature>
<evidence type="ECO:0000256" key="1">
    <source>
        <dbReference type="ARBA" id="ARBA00005043"/>
    </source>
</evidence>
<protein>
    <submittedName>
        <fullName evidence="4">Uncharacterized protein</fullName>
    </submittedName>
</protein>
<feature type="compositionally biased region" description="Low complexity" evidence="3">
    <location>
        <begin position="126"/>
        <end position="150"/>
    </location>
</feature>
<evidence type="ECO:0000313" key="5">
    <source>
        <dbReference type="Proteomes" id="UP000190776"/>
    </source>
</evidence>
<organism evidence="4 5">
    <name type="scientific">Diplodia seriata</name>
    <dbReference type="NCBI Taxonomy" id="420778"/>
    <lineage>
        <taxon>Eukaryota</taxon>
        <taxon>Fungi</taxon>
        <taxon>Dikarya</taxon>
        <taxon>Ascomycota</taxon>
        <taxon>Pezizomycotina</taxon>
        <taxon>Dothideomycetes</taxon>
        <taxon>Dothideomycetes incertae sedis</taxon>
        <taxon>Botryosphaeriales</taxon>
        <taxon>Botryosphaeriaceae</taxon>
        <taxon>Diplodia</taxon>
    </lineage>
</organism>
<comment type="pathway">
    <text evidence="1">tRNA modification; 5-methoxycarbonylmethyl-2-thiouridine-tRNA biosynthesis.</text>
</comment>
<dbReference type="InterPro" id="IPR027417">
    <property type="entry name" value="P-loop_NTPase"/>
</dbReference>
<sequence>MPPSSSRVPPLLQPYVRLPPAGSLHLLTSVLGASTNWLVIRYLCGAFTGHDARKHAASSDETNNGPRGQDEDTAVILVSFLRDWEFWKTESRRAGGLDLARLAQQNRFAFVDGLSNLFLPADATDNASPAPTAAPSSSPIPVRTGRTITPRGPPPASPQQQQQQQQQPSAAPNRPTTASLAAPPPTFRLTTPTLPHLEAVVHKARAHLTAHSPARRILLVLDAPDLLLAATEATAANANANATTTTTITPADFASTLLALRGDVHAAVASVSADAPLVAAAVDAVTARNDDGNKGQFYAGGNSSSNTPLEAGQAALVVGLAHVADWVMSLRLLDTGFAADVSGVLRVTRGDNGDGEEDEDGEEHGMEEKEVLYYIGGDGSARVFERGAGVGNG</sequence>
<dbReference type="PANTHER" id="PTHR16184">
    <property type="entry name" value="ELONGATOR COMPLEX PROTEIN 6"/>
    <property type="match status" value="1"/>
</dbReference>
<dbReference type="GO" id="GO:0033588">
    <property type="term" value="C:elongator holoenzyme complex"/>
    <property type="evidence" value="ECO:0007669"/>
    <property type="project" value="InterPro"/>
</dbReference>
<dbReference type="OrthoDB" id="9995306at2759"/>
<comment type="similarity">
    <text evidence="2">Belongs to the ELP6 family.</text>
</comment>
<dbReference type="Proteomes" id="UP000190776">
    <property type="component" value="Unassembled WGS sequence"/>
</dbReference>
<accession>A0A1S8BMC9</accession>
<evidence type="ECO:0000256" key="3">
    <source>
        <dbReference type="SAM" id="MobiDB-lite"/>
    </source>
</evidence>
<dbReference type="AlphaFoldDB" id="A0A1S8BMC9"/>
<evidence type="ECO:0000256" key="2">
    <source>
        <dbReference type="ARBA" id="ARBA00008837"/>
    </source>
</evidence>
<name>A0A1S8BMC9_9PEZI</name>
<comment type="caution">
    <text evidence="4">The sequence shown here is derived from an EMBL/GenBank/DDBJ whole genome shotgun (WGS) entry which is preliminary data.</text>
</comment>
<dbReference type="EMBL" id="MSZU01000074">
    <property type="protein sequence ID" value="OMP88692.1"/>
    <property type="molecule type" value="Genomic_DNA"/>
</dbReference>
<dbReference type="GO" id="GO:0002098">
    <property type="term" value="P:tRNA wobble uridine modification"/>
    <property type="evidence" value="ECO:0007669"/>
    <property type="project" value="InterPro"/>
</dbReference>
<feature type="compositionally biased region" description="Low complexity" evidence="3">
    <location>
        <begin position="158"/>
        <end position="191"/>
    </location>
</feature>
<dbReference type="UniPathway" id="UPA00988"/>